<dbReference type="SUPFAM" id="SSF53807">
    <property type="entry name" value="Helical backbone' metal receptor"/>
    <property type="match status" value="1"/>
</dbReference>
<keyword evidence="2" id="KW-0813">Transport</keyword>
<dbReference type="AlphaFoldDB" id="A0A7W7R0D3"/>
<evidence type="ECO:0000313" key="5">
    <source>
        <dbReference type="EMBL" id="MBB4923133.1"/>
    </source>
</evidence>
<dbReference type="InterPro" id="IPR006127">
    <property type="entry name" value="ZnuA-like"/>
</dbReference>
<dbReference type="PROSITE" id="PS51257">
    <property type="entry name" value="PROKAR_LIPOPROTEIN"/>
    <property type="match status" value="1"/>
</dbReference>
<evidence type="ECO:0000256" key="1">
    <source>
        <dbReference type="ARBA" id="ARBA00011028"/>
    </source>
</evidence>
<dbReference type="RefSeq" id="WP_184935191.1">
    <property type="nucleotide sequence ID" value="NZ_JACHJV010000001.1"/>
</dbReference>
<comment type="similarity">
    <text evidence="1">Belongs to the bacterial solute-binding protein 9 family.</text>
</comment>
<dbReference type="InterPro" id="IPR006129">
    <property type="entry name" value="AdhesinB"/>
</dbReference>
<dbReference type="Proteomes" id="UP000540506">
    <property type="component" value="Unassembled WGS sequence"/>
</dbReference>
<dbReference type="Pfam" id="PF01297">
    <property type="entry name" value="ZnuA"/>
    <property type="match status" value="1"/>
</dbReference>
<evidence type="ECO:0000313" key="6">
    <source>
        <dbReference type="Proteomes" id="UP000540506"/>
    </source>
</evidence>
<dbReference type="EMBL" id="JACHJV010000001">
    <property type="protein sequence ID" value="MBB4923133.1"/>
    <property type="molecule type" value="Genomic_DNA"/>
</dbReference>
<comment type="caution">
    <text evidence="5">The sequence shown here is derived from an EMBL/GenBank/DDBJ whole genome shotgun (WGS) entry which is preliminary data.</text>
</comment>
<keyword evidence="3" id="KW-0732">Signal</keyword>
<proteinExistence type="inferred from homology"/>
<reference evidence="5 6" key="1">
    <citation type="submission" date="2020-08" db="EMBL/GenBank/DDBJ databases">
        <title>Sequencing the genomes of 1000 actinobacteria strains.</title>
        <authorList>
            <person name="Klenk H.-P."/>
        </authorList>
    </citation>
    <scope>NUCLEOTIDE SEQUENCE [LARGE SCALE GENOMIC DNA]</scope>
    <source>
        <strain evidence="5 6">DSM 41654</strain>
    </source>
</reference>
<protein>
    <submittedName>
        <fullName evidence="5">Zinc transport system substrate-binding protein</fullName>
    </submittedName>
</protein>
<evidence type="ECO:0000256" key="3">
    <source>
        <dbReference type="ARBA" id="ARBA00022729"/>
    </source>
</evidence>
<accession>A0A7W7R0D3</accession>
<dbReference type="PANTHER" id="PTHR42953:SF3">
    <property type="entry name" value="HIGH-AFFINITY ZINC UPTAKE SYSTEM PROTEIN ZNUA"/>
    <property type="match status" value="1"/>
</dbReference>
<name>A0A7W7R0D3_KITKI</name>
<dbReference type="GO" id="GO:0007155">
    <property type="term" value="P:cell adhesion"/>
    <property type="evidence" value="ECO:0007669"/>
    <property type="project" value="InterPro"/>
</dbReference>
<dbReference type="GO" id="GO:0046872">
    <property type="term" value="F:metal ion binding"/>
    <property type="evidence" value="ECO:0007669"/>
    <property type="project" value="InterPro"/>
</dbReference>
<dbReference type="InterPro" id="IPR050492">
    <property type="entry name" value="Bact_metal-bind_prot9"/>
</dbReference>
<evidence type="ECO:0000256" key="4">
    <source>
        <dbReference type="SAM" id="MobiDB-lite"/>
    </source>
</evidence>
<dbReference type="PRINTS" id="PR00691">
    <property type="entry name" value="ADHESINB"/>
</dbReference>
<dbReference type="Gene3D" id="3.40.50.1980">
    <property type="entry name" value="Nitrogenase molybdenum iron protein domain"/>
    <property type="match status" value="2"/>
</dbReference>
<dbReference type="PANTHER" id="PTHR42953">
    <property type="entry name" value="HIGH-AFFINITY ZINC UPTAKE SYSTEM PROTEIN ZNUA-RELATED"/>
    <property type="match status" value="1"/>
</dbReference>
<keyword evidence="6" id="KW-1185">Reference proteome</keyword>
<sequence length="320" mass="33568">MMHRRLPTSIALAATAAVGALLLIACGGSGSGTKSADGKPAVVASFYPMQYLAEQIGGDQVKVTDLTAAGTEPHDLELTAKQVGTVQKADVVLYLKGLQPTVDKAVAQSHSKHVVDAAALSPLVDHHLDEGTEETDSAGHTHEHPGEAGDPHLWLDPTRYAAVAQGVGAELAKADPAHAATYQRNTADLVSRLTALDQSFTNGLKGCTDTSFVTSHAAFGYLADHYGLHQIAINGVDPESEPTPARMAQIQQTAKANGVTTIFFETLVSPKLADSVAKDLNLKTAVLDPLEGVKSGSNDDYFSIMQRNLTHLRSALGCAS</sequence>
<feature type="region of interest" description="Disordered" evidence="4">
    <location>
        <begin position="130"/>
        <end position="150"/>
    </location>
</feature>
<evidence type="ECO:0000256" key="2">
    <source>
        <dbReference type="ARBA" id="ARBA00022448"/>
    </source>
</evidence>
<dbReference type="GO" id="GO:0030001">
    <property type="term" value="P:metal ion transport"/>
    <property type="evidence" value="ECO:0007669"/>
    <property type="project" value="InterPro"/>
</dbReference>
<feature type="compositionally biased region" description="Basic and acidic residues" evidence="4">
    <location>
        <begin position="137"/>
        <end position="150"/>
    </location>
</feature>
<gene>
    <name evidence="5" type="ORF">FHR34_002126</name>
</gene>
<organism evidence="5 6">
    <name type="scientific">Kitasatospora kifunensis</name>
    <name type="common">Streptomyces kifunensis</name>
    <dbReference type="NCBI Taxonomy" id="58351"/>
    <lineage>
        <taxon>Bacteria</taxon>
        <taxon>Bacillati</taxon>
        <taxon>Actinomycetota</taxon>
        <taxon>Actinomycetes</taxon>
        <taxon>Kitasatosporales</taxon>
        <taxon>Streptomycetaceae</taxon>
        <taxon>Kitasatospora</taxon>
    </lineage>
</organism>